<dbReference type="GO" id="GO:0031956">
    <property type="term" value="F:medium-chain fatty acid-CoA ligase activity"/>
    <property type="evidence" value="ECO:0007669"/>
    <property type="project" value="TreeGrafter"/>
</dbReference>
<feature type="domain" description="AMP-dependent synthetase/ligase" evidence="3">
    <location>
        <begin position="23"/>
        <end position="377"/>
    </location>
</feature>
<dbReference type="Gene3D" id="3.30.300.30">
    <property type="match status" value="1"/>
</dbReference>
<dbReference type="InterPro" id="IPR000873">
    <property type="entry name" value="AMP-dep_synth/lig_dom"/>
</dbReference>
<name>A0A7W8HJT3_9BURK</name>
<protein>
    <submittedName>
        <fullName evidence="5">Fatty-acyl-CoA synthase</fullName>
        <ecNumber evidence="5">6.2.1.-</ecNumber>
    </submittedName>
</protein>
<evidence type="ECO:0000313" key="5">
    <source>
        <dbReference type="EMBL" id="MBB5272766.1"/>
    </source>
</evidence>
<reference evidence="5 6" key="1">
    <citation type="submission" date="2020-08" db="EMBL/GenBank/DDBJ databases">
        <title>Genomic Encyclopedia of Type Strains, Phase IV (KMG-IV): sequencing the most valuable type-strain genomes for metagenomic binning, comparative biology and taxonomic classification.</title>
        <authorList>
            <person name="Goeker M."/>
        </authorList>
    </citation>
    <scope>NUCLEOTIDE SEQUENCE [LARGE SCALE GENOMIC DNA]</scope>
    <source>
        <strain evidence="5 6">DSM 29781</strain>
    </source>
</reference>
<proteinExistence type="inferred from homology"/>
<dbReference type="SUPFAM" id="SSF56801">
    <property type="entry name" value="Acetyl-CoA synthetase-like"/>
    <property type="match status" value="1"/>
</dbReference>
<dbReference type="Pfam" id="PF13193">
    <property type="entry name" value="AMP-binding_C"/>
    <property type="match status" value="1"/>
</dbReference>
<evidence type="ECO:0000256" key="1">
    <source>
        <dbReference type="ARBA" id="ARBA00006432"/>
    </source>
</evidence>
<evidence type="ECO:0000256" key="2">
    <source>
        <dbReference type="ARBA" id="ARBA00022598"/>
    </source>
</evidence>
<dbReference type="GO" id="GO:0006631">
    <property type="term" value="P:fatty acid metabolic process"/>
    <property type="evidence" value="ECO:0007669"/>
    <property type="project" value="TreeGrafter"/>
</dbReference>
<dbReference type="RefSeq" id="WP_183968600.1">
    <property type="nucleotide sequence ID" value="NZ_BAABEW010000012.1"/>
</dbReference>
<dbReference type="Proteomes" id="UP000532440">
    <property type="component" value="Unassembled WGS sequence"/>
</dbReference>
<keyword evidence="2 5" id="KW-0436">Ligase</keyword>
<dbReference type="InterPro" id="IPR020845">
    <property type="entry name" value="AMP-binding_CS"/>
</dbReference>
<evidence type="ECO:0000313" key="6">
    <source>
        <dbReference type="Proteomes" id="UP000532440"/>
    </source>
</evidence>
<dbReference type="Pfam" id="PF00501">
    <property type="entry name" value="AMP-binding"/>
    <property type="match status" value="1"/>
</dbReference>
<dbReference type="FunFam" id="3.30.300.30:FF:000008">
    <property type="entry name" value="2,3-dihydroxybenzoate-AMP ligase"/>
    <property type="match status" value="1"/>
</dbReference>
<evidence type="ECO:0000259" key="3">
    <source>
        <dbReference type="Pfam" id="PF00501"/>
    </source>
</evidence>
<feature type="domain" description="AMP-binding enzyme C-terminal" evidence="4">
    <location>
        <begin position="427"/>
        <end position="503"/>
    </location>
</feature>
<dbReference type="PANTHER" id="PTHR43201:SF5">
    <property type="entry name" value="MEDIUM-CHAIN ACYL-COA LIGASE ACSF2, MITOCHONDRIAL"/>
    <property type="match status" value="1"/>
</dbReference>
<gene>
    <name evidence="5" type="ORF">HNQ70_002789</name>
</gene>
<dbReference type="AlphaFoldDB" id="A0A7W8HJT3"/>
<dbReference type="InterPro" id="IPR025110">
    <property type="entry name" value="AMP-bd_C"/>
</dbReference>
<evidence type="ECO:0000259" key="4">
    <source>
        <dbReference type="Pfam" id="PF13193"/>
    </source>
</evidence>
<dbReference type="InterPro" id="IPR045851">
    <property type="entry name" value="AMP-bd_C_sf"/>
</dbReference>
<dbReference type="InterPro" id="IPR042099">
    <property type="entry name" value="ANL_N_sf"/>
</dbReference>
<dbReference type="EMBL" id="JACHGB010000005">
    <property type="protein sequence ID" value="MBB5272766.1"/>
    <property type="molecule type" value="Genomic_DNA"/>
</dbReference>
<dbReference type="Gene3D" id="3.40.50.12780">
    <property type="entry name" value="N-terminal domain of ligase-like"/>
    <property type="match status" value="1"/>
</dbReference>
<keyword evidence="6" id="KW-1185">Reference proteome</keyword>
<comment type="similarity">
    <text evidence="1">Belongs to the ATP-dependent AMP-binding enzyme family.</text>
</comment>
<sequence>MEGRLERGIGKLVAGNILTTAGVRFGDREAFFCSETGRRPTFRQVDERCNRLANAMIGMGLKKGDVVALLTSNRVEIVEILFALAKTGIVGMPLNYRLSPAELFGLMNTVGAQALFCEARFQEVLDRAPAEVPTLRHRALFGALAGPGVLDYEGLLASSSPAEPEIEVEEADPFYFNLTSGTSGLPKCYTLTHYNNATVTPMFTSMDVSRHDTFLTVFPMFGRVGYAWIAAGLYFGARNVLGNFDPGRALQLIEEERVTITNLVATMGAMLLQHPDLPKRDLGSLRATVFAGSMLPEPIRRGVTERICPDIYEYYGMQETGALVVSTPEDRKVSPDSVGRVIPHAEVRIVDDKGRRMPPGEIGEIIGRSPTGTTAYFRNPEKTAETFRNGWIHTGDLGSMDKEGYLFIRGRKKDMIISGGQNVFAAEIEEAILDCPGVIECAVVGLPDPLWGERVSAVVVVEPGSDLTTEQLVRHCRERLASFKTPKEILLQSEPLPRTPTGKVQKFILVERHGGDATASATA</sequence>
<dbReference type="PANTHER" id="PTHR43201">
    <property type="entry name" value="ACYL-COA SYNTHETASE"/>
    <property type="match status" value="1"/>
</dbReference>
<dbReference type="EC" id="6.2.1.-" evidence="5"/>
<dbReference type="PROSITE" id="PS00455">
    <property type="entry name" value="AMP_BINDING"/>
    <property type="match status" value="1"/>
</dbReference>
<comment type="caution">
    <text evidence="5">The sequence shown here is derived from an EMBL/GenBank/DDBJ whole genome shotgun (WGS) entry which is preliminary data.</text>
</comment>
<organism evidence="5 6">
    <name type="scientific">Quisquiliibacterium transsilvanicum</name>
    <dbReference type="NCBI Taxonomy" id="1549638"/>
    <lineage>
        <taxon>Bacteria</taxon>
        <taxon>Pseudomonadati</taxon>
        <taxon>Pseudomonadota</taxon>
        <taxon>Betaproteobacteria</taxon>
        <taxon>Burkholderiales</taxon>
        <taxon>Burkholderiaceae</taxon>
        <taxon>Quisquiliibacterium</taxon>
    </lineage>
</organism>
<accession>A0A7W8HJT3</accession>